<keyword evidence="18" id="KW-0511">Multifunctional enzyme</keyword>
<keyword evidence="5" id="KW-0548">Nucleotidyltransferase</keyword>
<evidence type="ECO:0000313" key="25">
    <source>
        <dbReference type="EMBL" id="MBD7994909.1"/>
    </source>
</evidence>
<comment type="similarity">
    <text evidence="22">In the N-terminal section; belongs to the LigD polymerase family.</text>
</comment>
<dbReference type="InterPro" id="IPR014144">
    <property type="entry name" value="LigD_PE_domain"/>
</dbReference>
<evidence type="ECO:0000256" key="15">
    <source>
        <dbReference type="ARBA" id="ARBA00023172"/>
    </source>
</evidence>
<comment type="similarity">
    <text evidence="21">In the C-terminal section; belongs to the ATP-dependent DNA ligase family.</text>
</comment>
<dbReference type="CDD" id="cd04863">
    <property type="entry name" value="MtLigD_Pol_like"/>
    <property type="match status" value="1"/>
</dbReference>
<keyword evidence="15" id="KW-0233">DNA recombination</keyword>
<evidence type="ECO:0000256" key="18">
    <source>
        <dbReference type="ARBA" id="ARBA00023268"/>
    </source>
</evidence>
<dbReference type="InterPro" id="IPR012310">
    <property type="entry name" value="DNA_ligase_ATP-dep_cent"/>
</dbReference>
<dbReference type="RefSeq" id="WP_191807257.1">
    <property type="nucleotide sequence ID" value="NZ_JACSQD010000002.1"/>
</dbReference>
<keyword evidence="7" id="KW-0479">Metal-binding</keyword>
<name>A0ABR8UQR3_9MICC</name>
<dbReference type="CDD" id="cd07971">
    <property type="entry name" value="OBF_DNA_ligase_LigD"/>
    <property type="match status" value="1"/>
</dbReference>
<keyword evidence="4" id="KW-0808">Transferase</keyword>
<keyword evidence="17" id="KW-0464">Manganese</keyword>
<keyword evidence="14" id="KW-0238">DNA-binding</keyword>
<reference evidence="25 26" key="1">
    <citation type="submission" date="2020-08" db="EMBL/GenBank/DDBJ databases">
        <title>A Genomic Blueprint of the Chicken Gut Microbiome.</title>
        <authorList>
            <person name="Gilroy R."/>
            <person name="Ravi A."/>
            <person name="Getino M."/>
            <person name="Pursley I."/>
            <person name="Horton D.L."/>
            <person name="Alikhan N.-F."/>
            <person name="Baker D."/>
            <person name="Gharbi K."/>
            <person name="Hall N."/>
            <person name="Watson M."/>
            <person name="Adriaenssens E.M."/>
            <person name="Foster-Nyarko E."/>
            <person name="Jarju S."/>
            <person name="Secka A."/>
            <person name="Antonio M."/>
            <person name="Oren A."/>
            <person name="Chaudhuri R."/>
            <person name="La Ragione R.M."/>
            <person name="Hildebrand F."/>
            <person name="Pallen M.J."/>
        </authorList>
    </citation>
    <scope>NUCLEOTIDE SEQUENCE [LARGE SCALE GENOMIC DNA]</scope>
    <source>
        <strain evidence="25 26">Sa2CUA1</strain>
    </source>
</reference>
<evidence type="ECO:0000256" key="14">
    <source>
        <dbReference type="ARBA" id="ARBA00023125"/>
    </source>
</evidence>
<dbReference type="CDD" id="cd07906">
    <property type="entry name" value="Adenylation_DNA_ligase_LigD_LigC"/>
    <property type="match status" value="1"/>
</dbReference>
<keyword evidence="8" id="KW-0547">Nucleotide-binding</keyword>
<keyword evidence="11" id="KW-0269">Exonuclease</keyword>
<dbReference type="Pfam" id="PF04679">
    <property type="entry name" value="DNA_ligase_A_C"/>
    <property type="match status" value="1"/>
</dbReference>
<evidence type="ECO:0000256" key="9">
    <source>
        <dbReference type="ARBA" id="ARBA00022763"/>
    </source>
</evidence>
<keyword evidence="12" id="KW-0067">ATP-binding</keyword>
<evidence type="ECO:0000256" key="1">
    <source>
        <dbReference type="ARBA" id="ARBA00001936"/>
    </source>
</evidence>
<evidence type="ECO:0000256" key="2">
    <source>
        <dbReference type="ARBA" id="ARBA00012727"/>
    </source>
</evidence>
<dbReference type="Gene3D" id="3.30.1490.70">
    <property type="match status" value="1"/>
</dbReference>
<evidence type="ECO:0000256" key="17">
    <source>
        <dbReference type="ARBA" id="ARBA00023211"/>
    </source>
</evidence>
<dbReference type="Pfam" id="PF01068">
    <property type="entry name" value="DNA_ligase_A_M"/>
    <property type="match status" value="1"/>
</dbReference>
<dbReference type="PROSITE" id="PS50160">
    <property type="entry name" value="DNA_LIGASE_A3"/>
    <property type="match status" value="1"/>
</dbReference>
<feature type="compositionally biased region" description="Low complexity" evidence="23">
    <location>
        <begin position="305"/>
        <end position="316"/>
    </location>
</feature>
<dbReference type="SUPFAM" id="SSF50249">
    <property type="entry name" value="Nucleic acid-binding proteins"/>
    <property type="match status" value="1"/>
</dbReference>
<evidence type="ECO:0000256" key="16">
    <source>
        <dbReference type="ARBA" id="ARBA00023204"/>
    </source>
</evidence>
<dbReference type="InterPro" id="IPR012309">
    <property type="entry name" value="DNA_ligase_ATP-dep_C"/>
</dbReference>
<sequence length="875" mass="95826">MARTGTGPKQRETVNVDGHRLRLTSLDKVLYPETGTTKAEVLSYYAAVAGVMIPYARNRPATRKRWVNGVGTPDKPGQVFFQKNIDDSAPSWVKRYTIEHKDHASIYPLVNDLATLTWLAQLAALEIHVPQWQFGPRGVRQNPDRLVLDLDPGEGASLAECAEVARLARSILSDMGLDTRPVTSGSKGIHLYAALDRKQTSEEVSAVAHELARALEADHPELVVSDMKKTLRKGKVLVDWSQNNANKTTICPYSLRGRFLPMVAAPRTWEELEDPELEQLTYEQVLERVEKIGDPLAGMHSGEADPSGLPPDGDSPPQDKLHKYRSMRDAAKTPEPVPHEPVAVEGNGNSFVIQEHHARRLHWDFRLERDGVLVSWAVPKGPPNTPNKNHLAVQTEDHPLDYGGFEGTIPKGEYGAGEVTIWDHGTYEAEKWRPGKEVIATVHGQPDGGLARDGSADRRFAFIHTGGEDGKSNWLLHLMKDQRPGVPQHADTPQADAGKQKQTPPPQDNPAQTASAAAKSKPAPLPQPDAAAIKADIRESGMPALKPMFATLGSRADVNDDAEWAFEMKWDGVRAIAEVTPEGTRLISRNGNDMTTAYPELQELGERLNGERAVLDGEIVALNKAGRPDFGLLQPRMHLTRAKDAEAAAARTPVQFMAFDLLWLDGNSLVELTYGQRREILEQAVESADADGHVQVPPALDLSLDEAVAASKELGLEGVVAKRLASDYSPGQRSRSWIKLKNQLTQEVVVVGWRPGQGNRANKVGSLLVAIPDGTDLKYIGRVGSGLSERDLAAVGSRLKKIGRKTPPLDDVPRADASDARWVRPVLVGEVTYAERTGTGKLRHPVWRGLRPDKRPSDVVPEVPDVPDLPEGPET</sequence>
<dbReference type="InterPro" id="IPR033649">
    <property type="entry name" value="MtLigD_Pol-like"/>
</dbReference>
<evidence type="ECO:0000256" key="11">
    <source>
        <dbReference type="ARBA" id="ARBA00022839"/>
    </source>
</evidence>
<dbReference type="GO" id="GO:0003910">
    <property type="term" value="F:DNA ligase (ATP) activity"/>
    <property type="evidence" value="ECO:0007669"/>
    <property type="project" value="UniProtKB-EC"/>
</dbReference>
<gene>
    <name evidence="25" type="ORF">H9639_06315</name>
</gene>
<evidence type="ECO:0000256" key="23">
    <source>
        <dbReference type="SAM" id="MobiDB-lite"/>
    </source>
</evidence>
<dbReference type="InterPro" id="IPR012340">
    <property type="entry name" value="NA-bd_OB-fold"/>
</dbReference>
<evidence type="ECO:0000256" key="10">
    <source>
        <dbReference type="ARBA" id="ARBA00022801"/>
    </source>
</evidence>
<dbReference type="NCBIfam" id="TIGR02778">
    <property type="entry name" value="ligD_pol"/>
    <property type="match status" value="1"/>
</dbReference>
<dbReference type="NCBIfam" id="TIGR02777">
    <property type="entry name" value="LigD_PE_dom"/>
    <property type="match status" value="1"/>
</dbReference>
<evidence type="ECO:0000256" key="6">
    <source>
        <dbReference type="ARBA" id="ARBA00022722"/>
    </source>
</evidence>
<feature type="compositionally biased region" description="Low complexity" evidence="23">
    <location>
        <begin position="510"/>
        <end position="522"/>
    </location>
</feature>
<keyword evidence="10" id="KW-0378">Hydrolase</keyword>
<evidence type="ECO:0000256" key="22">
    <source>
        <dbReference type="ARBA" id="ARBA00049990"/>
    </source>
</evidence>
<dbReference type="Gene3D" id="3.90.920.10">
    <property type="entry name" value="DNA primase, PRIM domain"/>
    <property type="match status" value="1"/>
</dbReference>
<organism evidence="25 26">
    <name type="scientific">Arthrobacter gallicola</name>
    <dbReference type="NCBI Taxonomy" id="2762225"/>
    <lineage>
        <taxon>Bacteria</taxon>
        <taxon>Bacillati</taxon>
        <taxon>Actinomycetota</taxon>
        <taxon>Actinomycetes</taxon>
        <taxon>Micrococcales</taxon>
        <taxon>Micrococcaceae</taxon>
        <taxon>Arthrobacter</taxon>
    </lineage>
</organism>
<dbReference type="InterPro" id="IPR016059">
    <property type="entry name" value="DNA_ligase_ATP-dep_CS"/>
</dbReference>
<dbReference type="PROSITE" id="PS00697">
    <property type="entry name" value="DNA_LIGASE_A1"/>
    <property type="match status" value="1"/>
</dbReference>
<feature type="region of interest" description="Disordered" evidence="23">
    <location>
        <begin position="296"/>
        <end position="321"/>
    </location>
</feature>
<evidence type="ECO:0000256" key="8">
    <source>
        <dbReference type="ARBA" id="ARBA00022741"/>
    </source>
</evidence>
<dbReference type="PANTHER" id="PTHR42705">
    <property type="entry name" value="BIFUNCTIONAL NON-HOMOLOGOUS END JOINING PROTEIN LIGD"/>
    <property type="match status" value="1"/>
</dbReference>
<keyword evidence="9" id="KW-0227">DNA damage</keyword>
<evidence type="ECO:0000256" key="5">
    <source>
        <dbReference type="ARBA" id="ARBA00022695"/>
    </source>
</evidence>
<keyword evidence="6" id="KW-0540">Nuclease</keyword>
<dbReference type="PANTHER" id="PTHR42705:SF2">
    <property type="entry name" value="BIFUNCTIONAL NON-HOMOLOGOUS END JOINING PROTEIN LIGD"/>
    <property type="match status" value="1"/>
</dbReference>
<keyword evidence="16" id="KW-0234">DNA repair</keyword>
<accession>A0ABR8UQR3</accession>
<comment type="cofactor">
    <cofactor evidence="1">
        <name>Mn(2+)</name>
        <dbReference type="ChEBI" id="CHEBI:29035"/>
    </cofactor>
</comment>
<evidence type="ECO:0000256" key="19">
    <source>
        <dbReference type="ARBA" id="ARBA00029943"/>
    </source>
</evidence>
<comment type="caution">
    <text evidence="25">The sequence shown here is derived from an EMBL/GenBank/DDBJ whole genome shotgun (WGS) entry which is preliminary data.</text>
</comment>
<evidence type="ECO:0000256" key="12">
    <source>
        <dbReference type="ARBA" id="ARBA00022840"/>
    </source>
</evidence>
<dbReference type="InterPro" id="IPR014146">
    <property type="entry name" value="LigD_ligase_dom"/>
</dbReference>
<dbReference type="Pfam" id="PF13298">
    <property type="entry name" value="LigD_N"/>
    <property type="match status" value="1"/>
</dbReference>
<dbReference type="NCBIfam" id="NF007210">
    <property type="entry name" value="PRK09632.1"/>
    <property type="match status" value="1"/>
</dbReference>
<dbReference type="NCBIfam" id="TIGR02779">
    <property type="entry name" value="NHEJ_ligase_lig"/>
    <property type="match status" value="1"/>
</dbReference>
<dbReference type="InterPro" id="IPR052171">
    <property type="entry name" value="NHEJ_LigD"/>
</dbReference>
<dbReference type="Pfam" id="PF21686">
    <property type="entry name" value="LigD_Prim-Pol"/>
    <property type="match status" value="1"/>
</dbReference>
<feature type="domain" description="ATP-dependent DNA ligase family profile" evidence="24">
    <location>
        <begin position="647"/>
        <end position="773"/>
    </location>
</feature>
<evidence type="ECO:0000256" key="21">
    <source>
        <dbReference type="ARBA" id="ARBA00049981"/>
    </source>
</evidence>
<dbReference type="Gene3D" id="3.30.470.30">
    <property type="entry name" value="DNA ligase/mRNA capping enzyme"/>
    <property type="match status" value="1"/>
</dbReference>
<evidence type="ECO:0000256" key="20">
    <source>
        <dbReference type="ARBA" id="ARBA00034003"/>
    </source>
</evidence>
<dbReference type="Proteomes" id="UP000609874">
    <property type="component" value="Unassembled WGS sequence"/>
</dbReference>
<comment type="catalytic activity">
    <reaction evidence="20">
        <text>ATP + (deoxyribonucleotide)n-3'-hydroxyl + 5'-phospho-(deoxyribonucleotide)m = (deoxyribonucleotide)n+m + AMP + diphosphate.</text>
        <dbReference type="EC" id="6.5.1.1"/>
    </reaction>
</comment>
<feature type="region of interest" description="Disordered" evidence="23">
    <location>
        <begin position="483"/>
        <end position="528"/>
    </location>
</feature>
<dbReference type="EC" id="6.5.1.1" evidence="2"/>
<dbReference type="InterPro" id="IPR014145">
    <property type="entry name" value="LigD_pol_dom"/>
</dbReference>
<keyword evidence="26" id="KW-1185">Reference proteome</keyword>
<keyword evidence="3 25" id="KW-0436">Ligase</keyword>
<proteinExistence type="inferred from homology"/>
<feature type="region of interest" description="Disordered" evidence="23">
    <location>
        <begin position="846"/>
        <end position="875"/>
    </location>
</feature>
<evidence type="ECO:0000256" key="4">
    <source>
        <dbReference type="ARBA" id="ARBA00022679"/>
    </source>
</evidence>
<evidence type="ECO:0000256" key="13">
    <source>
        <dbReference type="ARBA" id="ARBA00022932"/>
    </source>
</evidence>
<evidence type="ECO:0000313" key="26">
    <source>
        <dbReference type="Proteomes" id="UP000609874"/>
    </source>
</evidence>
<evidence type="ECO:0000259" key="24">
    <source>
        <dbReference type="PROSITE" id="PS50160"/>
    </source>
</evidence>
<dbReference type="EMBL" id="JACSQD010000002">
    <property type="protein sequence ID" value="MBD7994909.1"/>
    <property type="molecule type" value="Genomic_DNA"/>
</dbReference>
<protein>
    <recommendedName>
        <fullName evidence="2">DNA ligase (ATP)</fullName>
        <ecNumber evidence="2">6.5.1.1</ecNumber>
    </recommendedName>
    <alternativeName>
        <fullName evidence="19">NHEJ DNA polymerase</fullName>
    </alternativeName>
</protein>
<dbReference type="SUPFAM" id="SSF56091">
    <property type="entry name" value="DNA ligase/mRNA capping enzyme, catalytic domain"/>
    <property type="match status" value="1"/>
</dbReference>
<keyword evidence="13" id="KW-0239">DNA-directed DNA polymerase</keyword>
<evidence type="ECO:0000256" key="3">
    <source>
        <dbReference type="ARBA" id="ARBA00022598"/>
    </source>
</evidence>
<dbReference type="Gene3D" id="2.40.50.140">
    <property type="entry name" value="Nucleic acid-binding proteins"/>
    <property type="match status" value="1"/>
</dbReference>
<evidence type="ECO:0000256" key="7">
    <source>
        <dbReference type="ARBA" id="ARBA00022723"/>
    </source>
</evidence>